<evidence type="ECO:0000256" key="1">
    <source>
        <dbReference type="SAM" id="SignalP"/>
    </source>
</evidence>
<dbReference type="RefSeq" id="WP_057839382.1">
    <property type="nucleotide sequence ID" value="NZ_LLXZ01000191.1"/>
</dbReference>
<keyword evidence="1" id="KW-0732">Signal</keyword>
<dbReference type="EMBL" id="LLXZ01000191">
    <property type="protein sequence ID" value="KRQ97404.1"/>
    <property type="molecule type" value="Genomic_DNA"/>
</dbReference>
<sequence>MRWRLAIAAAVLAMPGGPAPAANLPRLVSMNVCTDQLVLRLADPEQILGLSRYSRDGWQSQAGDLSRYPVLSGGAEDVLLIKPDIVVASAFDKRATRELLKAKGLRLAELAVPRTLDEARQQIREAGDITGHPDRAAAEIARLDAALARARQAVSERHYRVLPLSRRGWVAGSDSFVGSLLAETGLRSAAGDLGFAFGGFASLEAIVKLRPDFLVVSQAGDTARDDGQAFLLHPALERFYPPAKRIVIPERMTECGGVLLADALDALTAELKRVGK</sequence>
<protein>
    <submittedName>
        <fullName evidence="3">Iron ABC transporter</fullName>
    </submittedName>
</protein>
<evidence type="ECO:0000259" key="2">
    <source>
        <dbReference type="PROSITE" id="PS50983"/>
    </source>
</evidence>
<reference evidence="3 4" key="1">
    <citation type="submission" date="2014-03" db="EMBL/GenBank/DDBJ databases">
        <title>Bradyrhizobium valentinum sp. nov., isolated from effective nodules of Lupinus mariae-josephae, a lupine endemic of basic-lime soils in Eastern Spain.</title>
        <authorList>
            <person name="Duran D."/>
            <person name="Rey L."/>
            <person name="Navarro A."/>
            <person name="Busquets A."/>
            <person name="Imperial J."/>
            <person name="Ruiz-Argueso T."/>
        </authorList>
    </citation>
    <scope>NUCLEOTIDE SEQUENCE [LARGE SCALE GENOMIC DNA]</scope>
    <source>
        <strain evidence="3 4">PAC68</strain>
    </source>
</reference>
<evidence type="ECO:0000313" key="4">
    <source>
        <dbReference type="Proteomes" id="UP000050863"/>
    </source>
</evidence>
<feature type="chain" id="PRO_5006442411" evidence="1">
    <location>
        <begin position="22"/>
        <end position="276"/>
    </location>
</feature>
<dbReference type="PROSITE" id="PS50983">
    <property type="entry name" value="FE_B12_PBP"/>
    <property type="match status" value="1"/>
</dbReference>
<dbReference type="Proteomes" id="UP000050863">
    <property type="component" value="Unassembled WGS sequence"/>
</dbReference>
<evidence type="ECO:0000313" key="3">
    <source>
        <dbReference type="EMBL" id="KRQ97404.1"/>
    </source>
</evidence>
<gene>
    <name evidence="3" type="ORF">CQ12_01575</name>
</gene>
<dbReference type="InterPro" id="IPR050902">
    <property type="entry name" value="ABC_Transporter_SBP"/>
</dbReference>
<dbReference type="Gene3D" id="3.40.50.1980">
    <property type="entry name" value="Nitrogenase molybdenum iron protein domain"/>
    <property type="match status" value="2"/>
</dbReference>
<dbReference type="STRING" id="280332.CQ12_01575"/>
<proteinExistence type="predicted"/>
<keyword evidence="4" id="KW-1185">Reference proteome</keyword>
<dbReference type="OrthoDB" id="1632039at2"/>
<feature type="signal peptide" evidence="1">
    <location>
        <begin position="1"/>
        <end position="21"/>
    </location>
</feature>
<dbReference type="Pfam" id="PF01497">
    <property type="entry name" value="Peripla_BP_2"/>
    <property type="match status" value="1"/>
</dbReference>
<feature type="domain" description="Fe/B12 periplasmic-binding" evidence="2">
    <location>
        <begin position="26"/>
        <end position="276"/>
    </location>
</feature>
<dbReference type="PANTHER" id="PTHR30535">
    <property type="entry name" value="VITAMIN B12-BINDING PROTEIN"/>
    <property type="match status" value="1"/>
</dbReference>
<organism evidence="3 4">
    <name type="scientific">Bradyrhizobium jicamae</name>
    <dbReference type="NCBI Taxonomy" id="280332"/>
    <lineage>
        <taxon>Bacteria</taxon>
        <taxon>Pseudomonadati</taxon>
        <taxon>Pseudomonadota</taxon>
        <taxon>Alphaproteobacteria</taxon>
        <taxon>Hyphomicrobiales</taxon>
        <taxon>Nitrobacteraceae</taxon>
        <taxon>Bradyrhizobium</taxon>
    </lineage>
</organism>
<dbReference type="SUPFAM" id="SSF53807">
    <property type="entry name" value="Helical backbone' metal receptor"/>
    <property type="match status" value="1"/>
</dbReference>
<accession>A0A0R3KUX9</accession>
<dbReference type="PANTHER" id="PTHR30535:SF4">
    <property type="entry name" value="HEMIN-BINDING PERIPLASMIC PROTEIN HMUT"/>
    <property type="match status" value="1"/>
</dbReference>
<dbReference type="InterPro" id="IPR002491">
    <property type="entry name" value="ABC_transptr_periplasmic_BD"/>
</dbReference>
<dbReference type="AlphaFoldDB" id="A0A0R3KUX9"/>
<name>A0A0R3KUX9_9BRAD</name>
<comment type="caution">
    <text evidence="3">The sequence shown here is derived from an EMBL/GenBank/DDBJ whole genome shotgun (WGS) entry which is preliminary data.</text>
</comment>